<protein>
    <submittedName>
        <fullName evidence="1">Uncharacterized protein</fullName>
    </submittedName>
</protein>
<evidence type="ECO:0000313" key="2">
    <source>
        <dbReference type="Proteomes" id="UP000007304"/>
    </source>
</evidence>
<dbReference type="HOGENOM" id="CLU_997590_0_0_1"/>
<sequence>MRIMEAHGDGQTLDSWGGCYEFGTRPDDCIDKVVDGTCDAVIQEAIMTPWWSDLIDGNKVIPIPFEAEALVKPKGQHGFEPATMPTGLWKGVNYEVATTDLADFVLIVQEDLPEDSAYLLTWCLVETRHLLENQYKHVPSERSPLTYPLDPNAMAKPSLPLHPGAEKYYSNQEILDSHRSHAVMAARLGSSSSVNCSSELGVQARPSVHGCCSFFCGPVAPTSYSVIRLMCSSINIATQLCYHHECISALPCFRSLLQSHKAGEPHNRLAFGYNHAATR</sequence>
<gene>
    <name evidence="1" type="ORF">HMPREF1120_01017</name>
</gene>
<proteinExistence type="predicted"/>
<reference evidence="1" key="1">
    <citation type="submission" date="2011-07" db="EMBL/GenBank/DDBJ databases">
        <title>The Genome Sequence of Exophiala (Wangiella) dermatitidis NIH/UT8656.</title>
        <authorList>
            <consortium name="The Broad Institute Genome Sequencing Platform"/>
            <person name="Cuomo C."/>
            <person name="Wang Z."/>
            <person name="Hunicke-Smith S."/>
            <person name="Szanislo P.J."/>
            <person name="Earl A."/>
            <person name="Young S.K."/>
            <person name="Zeng Q."/>
            <person name="Gargeya S."/>
            <person name="Fitzgerald M."/>
            <person name="Haas B."/>
            <person name="Abouelleil A."/>
            <person name="Alvarado L."/>
            <person name="Arachchi H.M."/>
            <person name="Berlin A."/>
            <person name="Brown A."/>
            <person name="Chapman S.B."/>
            <person name="Chen Z."/>
            <person name="Dunbar C."/>
            <person name="Freedman E."/>
            <person name="Gearin G."/>
            <person name="Gellesch M."/>
            <person name="Goldberg J."/>
            <person name="Griggs A."/>
            <person name="Gujja S."/>
            <person name="Heiman D."/>
            <person name="Howarth C."/>
            <person name="Larson L."/>
            <person name="Lui A."/>
            <person name="MacDonald P.J.P."/>
            <person name="Montmayeur A."/>
            <person name="Murphy C."/>
            <person name="Neiman D."/>
            <person name="Pearson M."/>
            <person name="Priest M."/>
            <person name="Roberts A."/>
            <person name="Saif S."/>
            <person name="Shea T."/>
            <person name="Shenoy N."/>
            <person name="Sisk P."/>
            <person name="Stolte C."/>
            <person name="Sykes S."/>
            <person name="Wortman J."/>
            <person name="Nusbaum C."/>
            <person name="Birren B."/>
        </authorList>
    </citation>
    <scope>NUCLEOTIDE SEQUENCE</scope>
    <source>
        <strain evidence="1">NIH/UT8656</strain>
    </source>
</reference>
<dbReference type="AlphaFoldDB" id="H6BL62"/>
<organism evidence="1 2">
    <name type="scientific">Exophiala dermatitidis (strain ATCC 34100 / CBS 525.76 / NIH/UT8656)</name>
    <name type="common">Black yeast</name>
    <name type="synonym">Wangiella dermatitidis</name>
    <dbReference type="NCBI Taxonomy" id="858893"/>
    <lineage>
        <taxon>Eukaryota</taxon>
        <taxon>Fungi</taxon>
        <taxon>Dikarya</taxon>
        <taxon>Ascomycota</taxon>
        <taxon>Pezizomycotina</taxon>
        <taxon>Eurotiomycetes</taxon>
        <taxon>Chaetothyriomycetidae</taxon>
        <taxon>Chaetothyriales</taxon>
        <taxon>Herpotrichiellaceae</taxon>
        <taxon>Exophiala</taxon>
    </lineage>
</organism>
<dbReference type="EMBL" id="JH226130">
    <property type="protein sequence ID" value="EHY52810.1"/>
    <property type="molecule type" value="Genomic_DNA"/>
</dbReference>
<dbReference type="InterPro" id="IPR011852">
    <property type="entry name" value="TRAP_TAXI"/>
</dbReference>
<dbReference type="RefSeq" id="XP_009153271.1">
    <property type="nucleotide sequence ID" value="XM_009155023.1"/>
</dbReference>
<dbReference type="Gene3D" id="3.40.190.10">
    <property type="entry name" value="Periplasmic binding protein-like II"/>
    <property type="match status" value="1"/>
</dbReference>
<dbReference type="GeneID" id="20305656"/>
<name>H6BL62_EXODN</name>
<dbReference type="VEuPathDB" id="FungiDB:HMPREF1120_01017"/>
<evidence type="ECO:0000313" key="1">
    <source>
        <dbReference type="EMBL" id="EHY52810.1"/>
    </source>
</evidence>
<dbReference type="Proteomes" id="UP000007304">
    <property type="component" value="Unassembled WGS sequence"/>
</dbReference>
<dbReference type="Pfam" id="PF16868">
    <property type="entry name" value="NMT1_3"/>
    <property type="match status" value="1"/>
</dbReference>
<dbReference type="SUPFAM" id="SSF53850">
    <property type="entry name" value="Periplasmic binding protein-like II"/>
    <property type="match status" value="1"/>
</dbReference>
<dbReference type="InParanoid" id="H6BL62"/>
<accession>H6BL62</accession>
<keyword evidence="2" id="KW-1185">Reference proteome</keyword>